<feature type="compositionally biased region" description="Polar residues" evidence="15">
    <location>
        <begin position="1175"/>
        <end position="1184"/>
    </location>
</feature>
<dbReference type="CDD" id="cd11398">
    <property type="entry name" value="bHLHzip_scCBP1"/>
    <property type="match status" value="1"/>
</dbReference>
<keyword evidence="6" id="KW-0735">Signal-anchor</keyword>
<dbReference type="Pfam" id="PF03200">
    <property type="entry name" value="Glyco_hydro_63"/>
    <property type="match status" value="1"/>
</dbReference>
<sequence length="1319" mass="148515">MAWKEWAVSLLLASSAATAQEDSLFSKASNDSLLWGPYRPNVYFGVRPRLPKSLTTGLLWGRVEDFQSVQHNIRYTCEQHEGMDGYGWDAYDPRTGGVQTVHDKGNGIDMETSFVKFDEGRGGWGARIKGTPRDDAKPAVGSEGGPHQMKTAVWFHAGIEGLGMLEVQDQDSGEELGFDGDVVFTGQGHDLGEFKLTVTEPEGNSHPIHRHPSYQKKPLDRTLVHSSQVPEEALWQAKAILFASMKTTIDQYVEEYTQEAVPPPWQTYTIQSRPTDGNIHLIQKTFEGAFEFDIFYTPANAKTPTHDDMTKAIKAVVKSFDEKYVETLKPQAPFGADKFLRFSKSLFSNLVGGIGYFHGDQMIDRSYAPEYEEENEGFWQETAEARARGQQKLEGPYELYTSIPSRPFFPRGFLWDEGFHLLPIVDWDPELCMQIISSWFNTMDEDGWIPREQILGAEARSKVPPDFQVQYPHYANPPTLFMVLTALLDKVGAKDSKFYTGQQVAGDLAINALASPDGVRSFLRKLYPQLQKNFEWYKKTQFGDLKSYDRPAFSSKEAYRWRGRSERHILTSGLDDYPRAQTPHPGELHVDLISWMGMMATNIQRVAEYIGETDDSAHYAKVAEAIRRNIDDLHWDKKARTYCDATIDDYEDTVHVCHKGYVSLFPFMTGLMGPEHPHLKDILDLIADDEELWSPHGVRSLSRKDELYGTDENYWRSPVWMNMNYLIVSNLYAIATQEGPHQAQAAKMYNELRRNLVETVYNSWLETGFAWEQYNPETGAGQRTQHFTGWTSLVVKIMALPDVGGKAKAGHDELSPPASALVRAPECEQVTVHITCSRSLASVVVYLIIAPEGCRDGEEFSLCLIDLPRPAVDFLPIFPFRVDSSGGVESDLLELGRDPEVAERPLRSFAPATDRLTCWPIDSKSRVRWTTALPLRTPVLNDDACPRSRGERVDHLLATTAARQRLGAHMTLSSAIMAALATKRKRDSQDMPGMRPPPAISMMGGNDFEQQYFHMEDDGANESMNLADVLAQHGAENGNAIEEDQEENEAPPEPNQHHQHQHEHEHEHEQSQQQGHEQQQVHHQEQNRSADVGQSASDTAAAAMAQYHTMTIPQTTEQSFLQQTQQQAQQQQNEAGDGPESSADPQSAHRRTSSFTDFDVNNPLKEGQPGRHNSEGSPSASLNPNMAKPSVGSEEWHKVRRDNHKEVERRRRETINEGINELAKIVPGCEKNKGSILARAVQFITQLKENETQNIENWTLEKLVTEQAITELSSSCDKLKAECQRAWTECEQWKKAAQKAGASIEPQDSKGEGEGEHAE</sequence>
<dbReference type="VEuPathDB" id="FungiDB:BTJ68_10128"/>
<dbReference type="Pfam" id="PF16923">
    <property type="entry name" value="Glyco_hydro_63N"/>
    <property type="match status" value="1"/>
</dbReference>
<evidence type="ECO:0000256" key="16">
    <source>
        <dbReference type="SAM" id="SignalP"/>
    </source>
</evidence>
<dbReference type="SMART" id="SM00353">
    <property type="entry name" value="HLH"/>
    <property type="match status" value="1"/>
</dbReference>
<evidence type="ECO:0000256" key="12">
    <source>
        <dbReference type="ARBA" id="ARBA00052431"/>
    </source>
</evidence>
<dbReference type="GO" id="GO:0005789">
    <property type="term" value="C:endoplasmic reticulum membrane"/>
    <property type="evidence" value="ECO:0007669"/>
    <property type="project" value="UniProtKB-SubCell"/>
</dbReference>
<comment type="similarity">
    <text evidence="2 13">Belongs to the glycosyl hydrolase 63 family.</text>
</comment>
<evidence type="ECO:0000313" key="19">
    <source>
        <dbReference type="Proteomes" id="UP000269276"/>
    </source>
</evidence>
<dbReference type="GO" id="GO:0046983">
    <property type="term" value="F:protein dimerization activity"/>
    <property type="evidence" value="ECO:0007669"/>
    <property type="project" value="InterPro"/>
</dbReference>
<dbReference type="PANTHER" id="PTHR10412:SF11">
    <property type="entry name" value="MANNOSYL-OLIGOSACCHARIDE GLUCOSIDASE"/>
    <property type="match status" value="1"/>
</dbReference>
<accession>A0A3M7EH02</accession>
<evidence type="ECO:0000256" key="5">
    <source>
        <dbReference type="ARBA" id="ARBA00022824"/>
    </source>
</evidence>
<dbReference type="Proteomes" id="UP000269276">
    <property type="component" value="Unassembled WGS sequence"/>
</dbReference>
<evidence type="ECO:0000256" key="6">
    <source>
        <dbReference type="ARBA" id="ARBA00022968"/>
    </source>
</evidence>
<dbReference type="EC" id="3.2.1.106" evidence="11 13"/>
<evidence type="ECO:0000256" key="4">
    <source>
        <dbReference type="ARBA" id="ARBA00022801"/>
    </source>
</evidence>
<dbReference type="SUPFAM" id="SSF48208">
    <property type="entry name" value="Six-hairpin glycosidases"/>
    <property type="match status" value="1"/>
</dbReference>
<evidence type="ECO:0000256" key="11">
    <source>
        <dbReference type="ARBA" id="ARBA00038888"/>
    </source>
</evidence>
<comment type="caution">
    <text evidence="18">The sequence shown here is derived from an EMBL/GenBank/DDBJ whole genome shotgun (WGS) entry which is preliminary data.</text>
</comment>
<gene>
    <name evidence="18" type="ORF">D0863_02624</name>
</gene>
<keyword evidence="4 13" id="KW-0378">Hydrolase</keyword>
<keyword evidence="10 13" id="KW-0326">Glycosidase</keyword>
<feature type="region of interest" description="Disordered" evidence="15">
    <location>
        <begin position="1117"/>
        <end position="1210"/>
    </location>
</feature>
<evidence type="ECO:0000256" key="1">
    <source>
        <dbReference type="ARBA" id="ARBA00004648"/>
    </source>
</evidence>
<dbReference type="Gene3D" id="1.50.10.10">
    <property type="match status" value="1"/>
</dbReference>
<feature type="signal peptide" evidence="16">
    <location>
        <begin position="1"/>
        <end position="19"/>
    </location>
</feature>
<feature type="region of interest" description="Disordered" evidence="15">
    <location>
        <begin position="125"/>
        <end position="147"/>
    </location>
</feature>
<evidence type="ECO:0000256" key="14">
    <source>
        <dbReference type="RuleBase" id="RU369107"/>
    </source>
</evidence>
<evidence type="ECO:0000259" key="17">
    <source>
        <dbReference type="PROSITE" id="PS50888"/>
    </source>
</evidence>
<name>A0A3M7EH02_HORWE</name>
<feature type="compositionally biased region" description="Basic and acidic residues" evidence="15">
    <location>
        <begin position="1079"/>
        <end position="1088"/>
    </location>
</feature>
<feature type="chain" id="PRO_5018056681" description="Mannosyl-oligosaccharide glucosidase" evidence="16">
    <location>
        <begin position="20"/>
        <end position="1319"/>
    </location>
</feature>
<comment type="catalytic activity">
    <reaction evidence="12 13">
        <text>N(4)-(alpha-D-Glc-(1-&gt;2)-alpha-D-Glc-(1-&gt;3)-alpha-D-Glc-(1-&gt;3)-alpha-D-Man-(1-&gt;2)-alpha-D-Man-(1-&gt;2)-alpha-D-Man-(1-&gt;3)-[alpha-D-Man-(1-&gt;2)-alpha-D-Man-(1-&gt;3)-[alpha-D-Man-(1-&gt;2)-alpha-D-Man-(1-&gt;6)]-alpha-D-Man-(1-&gt;6)]-beta-D-Man-(1-&gt;4)-beta-D-GlcNAc-(1-&gt;4)-beta-D-GlcNAc)-L-asparaginyl-[protein] + H2O = N(4)-(alpha-D-Glc-(1-&gt;3)-alpha-D-Glc-(1-&gt;3)-alpha-D-Man-(1-&gt;2)-alpha-D-Man-(1-&gt;2)-alpha-D-Man-(1-&gt;3)-[alpha-D-Man-(1-&gt;2)-alpha-D-Man-(1-&gt;3)-[alpha-D-Man-(1-&gt;2)-alpha-D-Man-(1-&gt;6)]-alpha-D-Man-(1-&gt;6)]-beta-D-Man-(1-&gt;4)-beta-D-GlcNAc-(1-&gt;4)-beta-D-GlcNAc)-L-asparaginyl-[protein] + beta-D-glucose</text>
        <dbReference type="Rhea" id="RHEA:55988"/>
        <dbReference type="Rhea" id="RHEA-COMP:12806"/>
        <dbReference type="Rhea" id="RHEA-COMP:14355"/>
        <dbReference type="ChEBI" id="CHEBI:15377"/>
        <dbReference type="ChEBI" id="CHEBI:15903"/>
        <dbReference type="ChEBI" id="CHEBI:59082"/>
        <dbReference type="ChEBI" id="CHEBI:132537"/>
        <dbReference type="EC" id="3.2.1.106"/>
    </reaction>
</comment>
<dbReference type="EMBL" id="QWIP01000057">
    <property type="protein sequence ID" value="RMY75406.1"/>
    <property type="molecule type" value="Genomic_DNA"/>
</dbReference>
<proteinExistence type="inferred from homology"/>
<dbReference type="InterPro" id="IPR011598">
    <property type="entry name" value="bHLH_dom"/>
</dbReference>
<evidence type="ECO:0000256" key="8">
    <source>
        <dbReference type="ARBA" id="ARBA00023136"/>
    </source>
</evidence>
<comment type="pathway">
    <text evidence="14">Glycan metabolism; N-glycan degradation.</text>
</comment>
<dbReference type="InterPro" id="IPR038518">
    <property type="entry name" value="Glyco_hydro_63N_sf"/>
</dbReference>
<protein>
    <recommendedName>
        <fullName evidence="11 13">Mannosyl-oligosaccharide glucosidase</fullName>
        <ecNumber evidence="11 13">3.2.1.106</ecNumber>
    </recommendedName>
    <alternativeName>
        <fullName evidence="14">Glucosidase I</fullName>
    </alternativeName>
</protein>
<dbReference type="InterPro" id="IPR031335">
    <property type="entry name" value="Glyco_hydro_63_C"/>
</dbReference>
<dbReference type="InterPro" id="IPR047206">
    <property type="entry name" value="bHLHzip_scCBP1-like"/>
</dbReference>
<organism evidence="18 19">
    <name type="scientific">Hortaea werneckii</name>
    <name type="common">Black yeast</name>
    <name type="synonym">Cladosporium werneckii</name>
    <dbReference type="NCBI Taxonomy" id="91943"/>
    <lineage>
        <taxon>Eukaryota</taxon>
        <taxon>Fungi</taxon>
        <taxon>Dikarya</taxon>
        <taxon>Ascomycota</taxon>
        <taxon>Pezizomycotina</taxon>
        <taxon>Dothideomycetes</taxon>
        <taxon>Dothideomycetidae</taxon>
        <taxon>Mycosphaerellales</taxon>
        <taxon>Teratosphaeriaceae</taxon>
        <taxon>Hortaea</taxon>
    </lineage>
</organism>
<dbReference type="GO" id="GO:0004573">
    <property type="term" value="F:Glc3Man9GlcNAc2 oligosaccharide glucosidase activity"/>
    <property type="evidence" value="ECO:0007669"/>
    <property type="project" value="UniProtKB-UniRule"/>
</dbReference>
<keyword evidence="9 14" id="KW-0325">Glycoprotein</keyword>
<keyword evidence="5 13" id="KW-0256">Endoplasmic reticulum</keyword>
<dbReference type="InterPro" id="IPR031631">
    <property type="entry name" value="Glyco_hydro_63N"/>
</dbReference>
<dbReference type="PANTHER" id="PTHR10412">
    <property type="entry name" value="MANNOSYL-OLIGOSACCHARIDE GLUCOSIDASE"/>
    <property type="match status" value="1"/>
</dbReference>
<evidence type="ECO:0000256" key="13">
    <source>
        <dbReference type="RuleBase" id="RU368089"/>
    </source>
</evidence>
<keyword evidence="8" id="KW-0472">Membrane</keyword>
<reference evidence="18 19" key="1">
    <citation type="journal article" date="2018" name="BMC Genomics">
        <title>Genomic evidence for intraspecific hybridization in a clonal and extremely halotolerant yeast.</title>
        <authorList>
            <person name="Gostincar C."/>
            <person name="Stajich J.E."/>
            <person name="Zupancic J."/>
            <person name="Zalar P."/>
            <person name="Gunde-Cimerman N."/>
        </authorList>
    </citation>
    <scope>NUCLEOTIDE SEQUENCE [LARGE SCALE GENOMIC DNA]</scope>
    <source>
        <strain evidence="18 19">EXF-2682</strain>
    </source>
</reference>
<dbReference type="Gene3D" id="4.10.280.10">
    <property type="entry name" value="Helix-loop-helix DNA-binding domain"/>
    <property type="match status" value="1"/>
</dbReference>
<dbReference type="GO" id="GO:0003700">
    <property type="term" value="F:DNA-binding transcription factor activity"/>
    <property type="evidence" value="ECO:0007669"/>
    <property type="project" value="InterPro"/>
</dbReference>
<keyword evidence="16" id="KW-0732">Signal</keyword>
<dbReference type="InterPro" id="IPR008928">
    <property type="entry name" value="6-hairpin_glycosidase_sf"/>
</dbReference>
<feature type="compositionally biased region" description="Basic and acidic residues" evidence="15">
    <location>
        <begin position="1307"/>
        <end position="1319"/>
    </location>
</feature>
<keyword evidence="3" id="KW-0812">Transmembrane</keyword>
<evidence type="ECO:0000256" key="10">
    <source>
        <dbReference type="ARBA" id="ARBA00023295"/>
    </source>
</evidence>
<feature type="region of interest" description="Disordered" evidence="15">
    <location>
        <begin position="1297"/>
        <end position="1319"/>
    </location>
</feature>
<keyword evidence="7" id="KW-1133">Transmembrane helix</keyword>
<dbReference type="OrthoDB" id="410058at2759"/>
<dbReference type="InterPro" id="IPR036638">
    <property type="entry name" value="HLH_DNA-bd_sf"/>
</dbReference>
<dbReference type="GO" id="GO:0009311">
    <property type="term" value="P:oligosaccharide metabolic process"/>
    <property type="evidence" value="ECO:0007669"/>
    <property type="project" value="UniProtKB-UniRule"/>
</dbReference>
<feature type="compositionally biased region" description="Low complexity" evidence="15">
    <location>
        <begin position="1117"/>
        <end position="1132"/>
    </location>
</feature>
<dbReference type="GO" id="GO:0006487">
    <property type="term" value="P:protein N-linked glycosylation"/>
    <property type="evidence" value="ECO:0007669"/>
    <property type="project" value="UniProtKB-UniRule"/>
</dbReference>
<feature type="compositionally biased region" description="Polar residues" evidence="15">
    <location>
        <begin position="1089"/>
        <end position="1098"/>
    </location>
</feature>
<feature type="domain" description="BHLH" evidence="17">
    <location>
        <begin position="1199"/>
        <end position="1247"/>
    </location>
</feature>
<evidence type="ECO:0000256" key="9">
    <source>
        <dbReference type="ARBA" id="ARBA00023180"/>
    </source>
</evidence>
<dbReference type="FunFam" id="1.50.10.10:FF:000027">
    <property type="entry name" value="Probable mannosyl-oligosaccharide glucosidase"/>
    <property type="match status" value="1"/>
</dbReference>
<feature type="region of interest" description="Disordered" evidence="15">
    <location>
        <begin position="1042"/>
        <end position="1100"/>
    </location>
</feature>
<evidence type="ECO:0000256" key="2">
    <source>
        <dbReference type="ARBA" id="ARBA00010833"/>
    </source>
</evidence>
<dbReference type="Pfam" id="PF00010">
    <property type="entry name" value="HLH"/>
    <property type="match status" value="1"/>
</dbReference>
<evidence type="ECO:0000256" key="3">
    <source>
        <dbReference type="ARBA" id="ARBA00022692"/>
    </source>
</evidence>
<dbReference type="PROSITE" id="PS50888">
    <property type="entry name" value="BHLH"/>
    <property type="match status" value="1"/>
</dbReference>
<evidence type="ECO:0000256" key="7">
    <source>
        <dbReference type="ARBA" id="ARBA00022989"/>
    </source>
</evidence>
<evidence type="ECO:0000256" key="15">
    <source>
        <dbReference type="SAM" id="MobiDB-lite"/>
    </source>
</evidence>
<evidence type="ECO:0000313" key="18">
    <source>
        <dbReference type="EMBL" id="RMY75406.1"/>
    </source>
</evidence>
<comment type="function">
    <text evidence="13">Cleaves the distal alpha 1,2-linked glucose residue from the Glc(3)Man(9)GlcNAc(2) oligosaccharide precursor.</text>
</comment>
<dbReference type="InterPro" id="IPR012341">
    <property type="entry name" value="6hp_glycosidase-like_sf"/>
</dbReference>
<dbReference type="InterPro" id="IPR004888">
    <property type="entry name" value="Glycoside_hydrolase_63"/>
</dbReference>
<comment type="subcellular location">
    <subcellularLocation>
        <location evidence="1 13">Endoplasmic reticulum membrane</location>
        <topology evidence="1 13">Single-pass type II membrane protein</topology>
    </subcellularLocation>
</comment>
<dbReference type="SUPFAM" id="SSF47459">
    <property type="entry name" value="HLH, helix-loop-helix DNA-binding domain"/>
    <property type="match status" value="1"/>
</dbReference>
<dbReference type="Gene3D" id="2.70.98.110">
    <property type="entry name" value="Glycosyl hydrolase family 63, N-terminal domain"/>
    <property type="match status" value="1"/>
</dbReference>